<dbReference type="InParanoid" id="E3MN23"/>
<dbReference type="EMBL" id="DS268458">
    <property type="protein sequence ID" value="EFP05168.1"/>
    <property type="molecule type" value="Genomic_DNA"/>
</dbReference>
<proteinExistence type="inferred from homology"/>
<evidence type="ECO:0000256" key="6">
    <source>
        <dbReference type="SAM" id="MobiDB-lite"/>
    </source>
</evidence>
<organism evidence="9">
    <name type="scientific">Caenorhabditis remanei</name>
    <name type="common">Caenorhabditis vulgaris</name>
    <dbReference type="NCBI Taxonomy" id="31234"/>
    <lineage>
        <taxon>Eukaryota</taxon>
        <taxon>Metazoa</taxon>
        <taxon>Ecdysozoa</taxon>
        <taxon>Nematoda</taxon>
        <taxon>Chromadorea</taxon>
        <taxon>Rhabditida</taxon>
        <taxon>Rhabditina</taxon>
        <taxon>Rhabditomorpha</taxon>
        <taxon>Rhabditoidea</taxon>
        <taxon>Rhabditidae</taxon>
        <taxon>Peloderinae</taxon>
        <taxon>Caenorhabditis</taxon>
    </lineage>
</organism>
<dbReference type="FunCoup" id="E3MN23">
    <property type="interactions" value="162"/>
</dbReference>
<feature type="compositionally biased region" description="Basic and acidic residues" evidence="6">
    <location>
        <begin position="13"/>
        <end position="25"/>
    </location>
</feature>
<evidence type="ECO:0000313" key="8">
    <source>
        <dbReference type="EMBL" id="EFP05168.1"/>
    </source>
</evidence>
<evidence type="ECO:0000256" key="2">
    <source>
        <dbReference type="ARBA" id="ARBA00022741"/>
    </source>
</evidence>
<dbReference type="eggNOG" id="KOG1164">
    <property type="taxonomic scope" value="Eukaryota"/>
</dbReference>
<evidence type="ECO:0000313" key="9">
    <source>
        <dbReference type="Proteomes" id="UP000008281"/>
    </source>
</evidence>
<feature type="binding site" evidence="4">
    <location>
        <position position="119"/>
    </location>
    <ligand>
        <name>ATP</name>
        <dbReference type="ChEBI" id="CHEBI:30616"/>
    </ligand>
</feature>
<protein>
    <recommendedName>
        <fullName evidence="1">non-specific serine/threonine protein kinase</fullName>
        <ecNumber evidence="1">2.7.11.1</ecNumber>
    </recommendedName>
</protein>
<evidence type="ECO:0000256" key="1">
    <source>
        <dbReference type="ARBA" id="ARBA00012513"/>
    </source>
</evidence>
<dbReference type="PROSITE" id="PS00107">
    <property type="entry name" value="PROTEIN_KINASE_ATP"/>
    <property type="match status" value="1"/>
</dbReference>
<evidence type="ECO:0000256" key="4">
    <source>
        <dbReference type="PROSITE-ProRule" id="PRU10141"/>
    </source>
</evidence>
<dbReference type="Gene3D" id="1.10.510.10">
    <property type="entry name" value="Transferase(Phosphotransferase) domain 1"/>
    <property type="match status" value="1"/>
</dbReference>
<dbReference type="PROSITE" id="PS00108">
    <property type="entry name" value="PROTEIN_KINASE_ST"/>
    <property type="match status" value="1"/>
</dbReference>
<dbReference type="STRING" id="31234.E3MN23"/>
<dbReference type="AlphaFoldDB" id="E3MN23"/>
<dbReference type="HOGENOM" id="CLU_019279_2_5_1"/>
<keyword evidence="5" id="KW-0418">Kinase</keyword>
<keyword evidence="5" id="KW-0723">Serine/threonine-protein kinase</keyword>
<evidence type="ECO:0000256" key="5">
    <source>
        <dbReference type="RuleBase" id="RU000304"/>
    </source>
</evidence>
<dbReference type="PANTHER" id="PTHR11909">
    <property type="entry name" value="CASEIN KINASE-RELATED"/>
    <property type="match status" value="1"/>
</dbReference>
<evidence type="ECO:0000259" key="7">
    <source>
        <dbReference type="PROSITE" id="PS50011"/>
    </source>
</evidence>
<reference evidence="8" key="1">
    <citation type="submission" date="2007-07" db="EMBL/GenBank/DDBJ databases">
        <title>PCAP assembly of the Caenorhabditis remanei genome.</title>
        <authorList>
            <consortium name="The Caenorhabditis remanei Sequencing Consortium"/>
            <person name="Wilson R.K."/>
        </authorList>
    </citation>
    <scope>NUCLEOTIDE SEQUENCE [LARGE SCALE GENOMIC DNA]</scope>
    <source>
        <strain evidence="8">PB4641</strain>
    </source>
</reference>
<dbReference type="OrthoDB" id="2687620at2759"/>
<evidence type="ECO:0000256" key="3">
    <source>
        <dbReference type="ARBA" id="ARBA00022840"/>
    </source>
</evidence>
<dbReference type="PROSITE" id="PS50011">
    <property type="entry name" value="PROTEIN_KINASE_DOM"/>
    <property type="match status" value="1"/>
</dbReference>
<dbReference type="InterPro" id="IPR000719">
    <property type="entry name" value="Prot_kinase_dom"/>
</dbReference>
<sequence length="397" mass="45328">MSGKSSKSVLATEKSEKGTKDDSKRGSPHSKKTITDSKPQSAEPNEKKLNSPTKRIGVMPRLKRPEPDSVPLLPIDEKFKTRWHIEGIIGKGGYGEIYLAIDMKLAEEVAIKAEPIVRKGQVARRMILEQEVLLKLQGKPHVPLIFGSGHTDKFNYIVLQLLSINLGDIRRISPTRKLSKSTVGRITVQAIAAIRDLHEIGYLHRDIKPANMCFGITPRVSETCFVRCWYLSIQTRHVLMLLDYGLVRRYKDSDGEWRPQRAKAGFRGTQRYVSTRVHRRLEQTPADDMVSLMYTAFELLAGELPWRNLEQSDDIWKIKEAVHFGHIEYFNGMARELFDFSKLVSGLDPMVDPPYATLQTCVKKLYSPKRLSDPYDWEENFKEAILEKTLSTDDSTK</sequence>
<keyword evidence="9" id="KW-1185">Reference proteome</keyword>
<dbReference type="InterPro" id="IPR017441">
    <property type="entry name" value="Protein_kinase_ATP_BS"/>
</dbReference>
<comment type="similarity">
    <text evidence="5">Belongs to the protein kinase superfamily.</text>
</comment>
<dbReference type="InterPro" id="IPR011009">
    <property type="entry name" value="Kinase-like_dom_sf"/>
</dbReference>
<dbReference type="GO" id="GO:0004674">
    <property type="term" value="F:protein serine/threonine kinase activity"/>
    <property type="evidence" value="ECO:0007669"/>
    <property type="project" value="UniProtKB-KW"/>
</dbReference>
<dbReference type="FunFam" id="1.10.510.10:FF:000884">
    <property type="entry name" value="Protein CBG08984"/>
    <property type="match status" value="1"/>
</dbReference>
<dbReference type="GO" id="GO:0005524">
    <property type="term" value="F:ATP binding"/>
    <property type="evidence" value="ECO:0007669"/>
    <property type="project" value="UniProtKB-UniRule"/>
</dbReference>
<dbReference type="SMART" id="SM00220">
    <property type="entry name" value="S_TKc"/>
    <property type="match status" value="1"/>
</dbReference>
<dbReference type="SUPFAM" id="SSF56112">
    <property type="entry name" value="Protein kinase-like (PK-like)"/>
    <property type="match status" value="1"/>
</dbReference>
<gene>
    <name evidence="8" type="ORF">CRE_04133</name>
</gene>
<feature type="region of interest" description="Disordered" evidence="6">
    <location>
        <begin position="1"/>
        <end position="69"/>
    </location>
</feature>
<feature type="domain" description="Protein kinase" evidence="7">
    <location>
        <begin position="83"/>
        <end position="397"/>
    </location>
</feature>
<keyword evidence="5" id="KW-0808">Transferase</keyword>
<accession>E3MN23</accession>
<dbReference type="InterPro" id="IPR008271">
    <property type="entry name" value="Ser/Thr_kinase_AS"/>
</dbReference>
<dbReference type="Proteomes" id="UP000008281">
    <property type="component" value="Unassembled WGS sequence"/>
</dbReference>
<keyword evidence="2 4" id="KW-0547">Nucleotide-binding</keyword>
<keyword evidence="3 4" id="KW-0067">ATP-binding</keyword>
<name>E3MN23_CAERE</name>
<dbReference type="OMA" id="DIHQIGY"/>
<dbReference type="InterPro" id="IPR050235">
    <property type="entry name" value="CK1_Ser-Thr_kinase"/>
</dbReference>
<dbReference type="EC" id="2.7.11.1" evidence="1"/>
<dbReference type="Pfam" id="PF00069">
    <property type="entry name" value="Pkinase"/>
    <property type="match status" value="1"/>
</dbReference>